<proteinExistence type="predicted"/>
<feature type="region of interest" description="Disordered" evidence="1">
    <location>
        <begin position="53"/>
        <end position="83"/>
    </location>
</feature>
<sequence>MFYSLKKSCGITLLSSFCLLTFLSLQSSKAENSFYSQQEQGWFWYKSEPKEVKPKRKQHPKTVNNTSLKQPTPTIKTKSSSEAPLSSAWLRKNLPKYLDAAQDNPTLDNVKTYFYLQRIAMDKANRFSDMAQLAVVGNPNLDELSRRPTATFASQEIDKETKKRREHILNLLKKQVGIFFFFRSTCPYCEAESKIIKVMQNEGFKVIPISTDGKPFPNGSFPNYKIDTGQSKNLGIQQVPALFLVSGKGEVAPLGQGLMSYDQITQRMLISARQKNWISQSEFDLTRPLLHMSNNLANKLQGQSVGLKKDESKSSFIPPEELLHYIENHLKERG</sequence>
<comment type="caution">
    <text evidence="3">The sequence shown here is derived from an EMBL/GenBank/DDBJ whole genome shotgun (WGS) entry which is preliminary data.</text>
</comment>
<dbReference type="Gene3D" id="3.40.30.10">
    <property type="entry name" value="Glutaredoxin"/>
    <property type="match status" value="1"/>
</dbReference>
<feature type="chain" id="PRO_5045500846" description="Conjugal transfer protein TraF" evidence="2">
    <location>
        <begin position="31"/>
        <end position="334"/>
    </location>
</feature>
<dbReference type="InterPro" id="IPR039555">
    <property type="entry name" value="TraF/TrbB"/>
</dbReference>
<evidence type="ECO:0008006" key="5">
    <source>
        <dbReference type="Google" id="ProtNLM"/>
    </source>
</evidence>
<dbReference type="Proteomes" id="UP000094329">
    <property type="component" value="Unassembled WGS sequence"/>
</dbReference>
<dbReference type="RefSeq" id="WP_069314141.1">
    <property type="nucleotide sequence ID" value="NZ_MDTU01000003.1"/>
</dbReference>
<evidence type="ECO:0000256" key="1">
    <source>
        <dbReference type="SAM" id="MobiDB-lite"/>
    </source>
</evidence>
<dbReference type="Pfam" id="PF13728">
    <property type="entry name" value="TraF"/>
    <property type="match status" value="1"/>
</dbReference>
<evidence type="ECO:0000313" key="4">
    <source>
        <dbReference type="Proteomes" id="UP000094329"/>
    </source>
</evidence>
<accession>A0ABX3A145</accession>
<name>A0ABX3A145_9GAMM</name>
<protein>
    <recommendedName>
        <fullName evidence="5">Conjugal transfer protein TraF</fullName>
    </recommendedName>
</protein>
<dbReference type="SUPFAM" id="SSF52833">
    <property type="entry name" value="Thioredoxin-like"/>
    <property type="match status" value="1"/>
</dbReference>
<organism evidence="3 4">
    <name type="scientific">Piscirickettsia litoralis</name>
    <dbReference type="NCBI Taxonomy" id="1891921"/>
    <lineage>
        <taxon>Bacteria</taxon>
        <taxon>Pseudomonadati</taxon>
        <taxon>Pseudomonadota</taxon>
        <taxon>Gammaproteobacteria</taxon>
        <taxon>Thiotrichales</taxon>
        <taxon>Piscirickettsiaceae</taxon>
        <taxon>Piscirickettsia</taxon>
    </lineage>
</organism>
<feature type="compositionally biased region" description="Polar residues" evidence="1">
    <location>
        <begin position="61"/>
        <end position="83"/>
    </location>
</feature>
<evidence type="ECO:0000256" key="2">
    <source>
        <dbReference type="SAM" id="SignalP"/>
    </source>
</evidence>
<evidence type="ECO:0000313" key="3">
    <source>
        <dbReference type="EMBL" id="ODN41348.1"/>
    </source>
</evidence>
<dbReference type="InterPro" id="IPR014111">
    <property type="entry name" value="T4SS_TraF-like"/>
</dbReference>
<gene>
    <name evidence="3" type="ORF">BGC07_16385</name>
</gene>
<dbReference type="NCBIfam" id="TIGR02740">
    <property type="entry name" value="TraF-like"/>
    <property type="match status" value="1"/>
</dbReference>
<keyword evidence="2" id="KW-0732">Signal</keyword>
<feature type="signal peptide" evidence="2">
    <location>
        <begin position="1"/>
        <end position="30"/>
    </location>
</feature>
<dbReference type="EMBL" id="MDTU01000003">
    <property type="protein sequence ID" value="ODN41348.1"/>
    <property type="molecule type" value="Genomic_DNA"/>
</dbReference>
<keyword evidence="4" id="KW-1185">Reference proteome</keyword>
<dbReference type="InterPro" id="IPR036249">
    <property type="entry name" value="Thioredoxin-like_sf"/>
</dbReference>
<reference evidence="3 4" key="1">
    <citation type="submission" date="2016-08" db="EMBL/GenBank/DDBJ databases">
        <title>Draft genome sequence of Candidatus Piscirickettsia litoralis, from seawater.</title>
        <authorList>
            <person name="Wan X."/>
            <person name="Lee A.J."/>
            <person name="Hou S."/>
            <person name="Donachie S.P."/>
        </authorList>
    </citation>
    <scope>NUCLEOTIDE SEQUENCE [LARGE SCALE GENOMIC DNA]</scope>
    <source>
        <strain evidence="3 4">Y2</strain>
    </source>
</reference>